<dbReference type="InterPro" id="IPR036396">
    <property type="entry name" value="Cyt_P450_sf"/>
</dbReference>
<name>A0ABW1T480_9ACTN</name>
<evidence type="ECO:0000256" key="2">
    <source>
        <dbReference type="RuleBase" id="RU000461"/>
    </source>
</evidence>
<comment type="similarity">
    <text evidence="1 2">Belongs to the cytochrome P450 family.</text>
</comment>
<evidence type="ECO:0000313" key="3">
    <source>
        <dbReference type="EMBL" id="MFC6239264.1"/>
    </source>
</evidence>
<organism evidence="3 4">
    <name type="scientific">Longivirga aurantiaca</name>
    <dbReference type="NCBI Taxonomy" id="1837743"/>
    <lineage>
        <taxon>Bacteria</taxon>
        <taxon>Bacillati</taxon>
        <taxon>Actinomycetota</taxon>
        <taxon>Actinomycetes</taxon>
        <taxon>Sporichthyales</taxon>
        <taxon>Sporichthyaceae</taxon>
        <taxon>Longivirga</taxon>
    </lineage>
</organism>
<protein>
    <submittedName>
        <fullName evidence="3">Cytochrome P450</fullName>
    </submittedName>
</protein>
<keyword evidence="2" id="KW-0503">Monooxygenase</keyword>
<dbReference type="PROSITE" id="PS00086">
    <property type="entry name" value="CYTOCHROME_P450"/>
    <property type="match status" value="1"/>
</dbReference>
<sequence>MSGECPVRHDFQMLEQSFVKDPYATCPAVQESPVFWSSDLGCYVVTRYDDVQRVLSDHELFSNAATNVPVTPINEEAQRVLDESEVWFRPNLTNADAPRHTMVRRWVADAMSPRRIRALEPGVRAWASTKVDEMVAKGRADIYAELCFPLPAITGFTLLGFPPEDVEQLKSWCDRRVVLTYGRATGAEQVEVAENVAAFWRYTNEFAQSRIDDPRDDLTSDIIKHHLADPEEFSLRDVSAVLFGLSIAAHETTTNLMTNGVRQLLAHREQWEALVADPTLIPNTIEECLRFDGPVIAWRRRATADVDVSGTVIPKDSVVLMLLYSANHDPRRFDDAGSFDIRRPEARYHLTFGKGTHFCAGAPMARMEMKILLENLIEKAPGMRLVEDQALEFIPNISQRGPHGLVVDFEPALTHA</sequence>
<dbReference type="PRINTS" id="PR00359">
    <property type="entry name" value="BP450"/>
</dbReference>
<dbReference type="Pfam" id="PF00067">
    <property type="entry name" value="p450"/>
    <property type="match status" value="1"/>
</dbReference>
<dbReference type="Proteomes" id="UP001596138">
    <property type="component" value="Unassembled WGS sequence"/>
</dbReference>
<dbReference type="CDD" id="cd11078">
    <property type="entry name" value="CYP130-like"/>
    <property type="match status" value="1"/>
</dbReference>
<dbReference type="RefSeq" id="WP_386768397.1">
    <property type="nucleotide sequence ID" value="NZ_JBHSTI010000009.1"/>
</dbReference>
<keyword evidence="2" id="KW-0479">Metal-binding</keyword>
<comment type="caution">
    <text evidence="3">The sequence shown here is derived from an EMBL/GenBank/DDBJ whole genome shotgun (WGS) entry which is preliminary data.</text>
</comment>
<dbReference type="EMBL" id="JBHSTI010000009">
    <property type="protein sequence ID" value="MFC6239264.1"/>
    <property type="molecule type" value="Genomic_DNA"/>
</dbReference>
<proteinExistence type="inferred from homology"/>
<dbReference type="Gene3D" id="1.10.630.10">
    <property type="entry name" value="Cytochrome P450"/>
    <property type="match status" value="1"/>
</dbReference>
<dbReference type="SUPFAM" id="SSF48264">
    <property type="entry name" value="Cytochrome P450"/>
    <property type="match status" value="1"/>
</dbReference>
<evidence type="ECO:0000256" key="1">
    <source>
        <dbReference type="ARBA" id="ARBA00010617"/>
    </source>
</evidence>
<dbReference type="PANTHER" id="PTHR46696">
    <property type="entry name" value="P450, PUTATIVE (EUROFUNG)-RELATED"/>
    <property type="match status" value="1"/>
</dbReference>
<dbReference type="InterPro" id="IPR002397">
    <property type="entry name" value="Cyt_P450_B"/>
</dbReference>
<dbReference type="PANTHER" id="PTHR46696:SF6">
    <property type="entry name" value="P450, PUTATIVE (EUROFUNG)-RELATED"/>
    <property type="match status" value="1"/>
</dbReference>
<accession>A0ABW1T480</accession>
<gene>
    <name evidence="3" type="ORF">ACFQGU_15400</name>
</gene>
<keyword evidence="2" id="KW-0408">Iron</keyword>
<dbReference type="InterPro" id="IPR001128">
    <property type="entry name" value="Cyt_P450"/>
</dbReference>
<reference evidence="4" key="1">
    <citation type="journal article" date="2019" name="Int. J. Syst. Evol. Microbiol.">
        <title>The Global Catalogue of Microorganisms (GCM) 10K type strain sequencing project: providing services to taxonomists for standard genome sequencing and annotation.</title>
        <authorList>
            <consortium name="The Broad Institute Genomics Platform"/>
            <consortium name="The Broad Institute Genome Sequencing Center for Infectious Disease"/>
            <person name="Wu L."/>
            <person name="Ma J."/>
        </authorList>
    </citation>
    <scope>NUCLEOTIDE SEQUENCE [LARGE SCALE GENOMIC DNA]</scope>
    <source>
        <strain evidence="4">CGMCC 4.7317</strain>
    </source>
</reference>
<keyword evidence="4" id="KW-1185">Reference proteome</keyword>
<keyword evidence="2" id="KW-0560">Oxidoreductase</keyword>
<dbReference type="InterPro" id="IPR017972">
    <property type="entry name" value="Cyt_P450_CS"/>
</dbReference>
<keyword evidence="2" id="KW-0349">Heme</keyword>
<evidence type="ECO:0000313" key="4">
    <source>
        <dbReference type="Proteomes" id="UP001596138"/>
    </source>
</evidence>